<protein>
    <submittedName>
        <fullName evidence="2">Uncharacterized protein</fullName>
    </submittedName>
</protein>
<proteinExistence type="predicted"/>
<name>B1WUA4_CROS5</name>
<sequence length="220" mass="25018">MCFSATVSLTAAASLFLLGIGTIRQTSSKREVLLGSFPCLFALQQSLEGLVWTGINDNSLNQLMMVGTYGFLLFATFMWLVLSPLSIYFLEKDKNKKQFLSVLTILGFLLGFYLFTWTIYHGIEPQVFSGNIFYDLRFIPFFEVCKYIYLSIIVLPFFIKQSKLLKCFASLIIISFIISQLFFKITLVSVWCFFAALLSGFLSLIMKHLSSEEEAIKPSI</sequence>
<feature type="transmembrane region" description="Helical" evidence="1">
    <location>
        <begin position="102"/>
        <end position="123"/>
    </location>
</feature>
<dbReference type="AlphaFoldDB" id="B1WUA4"/>
<feature type="transmembrane region" description="Helical" evidence="1">
    <location>
        <begin position="188"/>
        <end position="206"/>
    </location>
</feature>
<dbReference type="Proteomes" id="UP000001203">
    <property type="component" value="Chromosome circular"/>
</dbReference>
<keyword evidence="3" id="KW-1185">Reference proteome</keyword>
<feature type="transmembrane region" description="Helical" evidence="1">
    <location>
        <begin position="164"/>
        <end position="182"/>
    </location>
</feature>
<evidence type="ECO:0000313" key="3">
    <source>
        <dbReference type="Proteomes" id="UP000001203"/>
    </source>
</evidence>
<evidence type="ECO:0000256" key="1">
    <source>
        <dbReference type="SAM" id="Phobius"/>
    </source>
</evidence>
<feature type="transmembrane region" description="Helical" evidence="1">
    <location>
        <begin position="69"/>
        <end position="90"/>
    </location>
</feature>
<dbReference type="InterPro" id="IPR046737">
    <property type="entry name" value="DUF6629"/>
</dbReference>
<accession>B1WUA4</accession>
<dbReference type="OrthoDB" id="8441457at2"/>
<reference evidence="2 3" key="1">
    <citation type="journal article" date="2008" name="Proc. Natl. Acad. Sci. U.S.A.">
        <title>The genome of Cyanothece 51142, a unicellular diazotrophic cyanobacterium important in the marine nitrogen cycle.</title>
        <authorList>
            <person name="Welsh E.A."/>
            <person name="Liberton M."/>
            <person name="Stoeckel J."/>
            <person name="Loh T."/>
            <person name="Elvitigala T."/>
            <person name="Wang C."/>
            <person name="Wollam A."/>
            <person name="Fulton R.S."/>
            <person name="Clifton S.W."/>
            <person name="Jacobs J.M."/>
            <person name="Aurora R."/>
            <person name="Ghosh B.K."/>
            <person name="Sherman L.A."/>
            <person name="Smith R.D."/>
            <person name="Wilson R.K."/>
            <person name="Pakrasi H.B."/>
        </authorList>
    </citation>
    <scope>NUCLEOTIDE SEQUENCE [LARGE SCALE GENOMIC DNA]</scope>
    <source>
        <strain evidence="3">ATCC 51142 / BH68</strain>
    </source>
</reference>
<keyword evidence="1" id="KW-0812">Transmembrane</keyword>
<keyword evidence="1" id="KW-1133">Transmembrane helix</keyword>
<dbReference type="HOGENOM" id="CLU_098310_0_0_3"/>
<organism evidence="2 3">
    <name type="scientific">Crocosphaera subtropica (strain ATCC 51142 / BH68)</name>
    <name type="common">Cyanothece sp. (strain ATCC 51142)</name>
    <dbReference type="NCBI Taxonomy" id="43989"/>
    <lineage>
        <taxon>Bacteria</taxon>
        <taxon>Bacillati</taxon>
        <taxon>Cyanobacteriota</taxon>
        <taxon>Cyanophyceae</taxon>
        <taxon>Oscillatoriophycideae</taxon>
        <taxon>Chroococcales</taxon>
        <taxon>Aphanothecaceae</taxon>
        <taxon>Crocosphaera</taxon>
        <taxon>Crocosphaera subtropica</taxon>
    </lineage>
</organism>
<dbReference type="KEGG" id="cyt:cce_2818"/>
<dbReference type="RefSeq" id="WP_009544502.1">
    <property type="nucleotide sequence ID" value="NC_010546.1"/>
</dbReference>
<keyword evidence="1" id="KW-0472">Membrane</keyword>
<feature type="transmembrane region" description="Helical" evidence="1">
    <location>
        <begin position="138"/>
        <end position="159"/>
    </location>
</feature>
<gene>
    <name evidence="2" type="ordered locus">cce_2818</name>
</gene>
<dbReference type="eggNOG" id="ENOG5032S87">
    <property type="taxonomic scope" value="Bacteria"/>
</dbReference>
<evidence type="ECO:0000313" key="2">
    <source>
        <dbReference type="EMBL" id="ACB52166.1"/>
    </source>
</evidence>
<dbReference type="EMBL" id="CP000806">
    <property type="protein sequence ID" value="ACB52166.1"/>
    <property type="molecule type" value="Genomic_DNA"/>
</dbReference>
<dbReference type="Pfam" id="PF20334">
    <property type="entry name" value="DUF6629"/>
    <property type="match status" value="1"/>
</dbReference>